<proteinExistence type="inferred from homology"/>
<evidence type="ECO:0000256" key="8">
    <source>
        <dbReference type="RuleBase" id="RU363032"/>
    </source>
</evidence>
<keyword evidence="7 8" id="KW-0472">Membrane</keyword>
<name>A0A225NDM2_9RHOB</name>
<evidence type="ECO:0000256" key="6">
    <source>
        <dbReference type="ARBA" id="ARBA00022989"/>
    </source>
</evidence>
<protein>
    <recommendedName>
        <fullName evidence="9">ABC transmembrane type-1 domain-containing protein</fullName>
    </recommendedName>
</protein>
<organism evidence="10 11">
    <name type="scientific">Marinibacterium profundimaris</name>
    <dbReference type="NCBI Taxonomy" id="1679460"/>
    <lineage>
        <taxon>Bacteria</taxon>
        <taxon>Pseudomonadati</taxon>
        <taxon>Pseudomonadota</taxon>
        <taxon>Alphaproteobacteria</taxon>
        <taxon>Rhodobacterales</taxon>
        <taxon>Paracoccaceae</taxon>
        <taxon>Marinibacterium</taxon>
    </lineage>
</organism>
<dbReference type="PROSITE" id="PS50928">
    <property type="entry name" value="ABC_TM1"/>
    <property type="match status" value="1"/>
</dbReference>
<dbReference type="AlphaFoldDB" id="A0A225NDM2"/>
<comment type="similarity">
    <text evidence="2">Belongs to the binding-protein-dependent transport system permease family. CysTW subfamily.</text>
</comment>
<keyword evidence="11" id="KW-1185">Reference proteome</keyword>
<dbReference type="PANTHER" id="PTHR42929">
    <property type="entry name" value="INNER MEMBRANE ABC TRANSPORTER PERMEASE PROTEIN YDCU-RELATED-RELATED"/>
    <property type="match status" value="1"/>
</dbReference>
<dbReference type="Pfam" id="PF00528">
    <property type="entry name" value="BPD_transp_1"/>
    <property type="match status" value="1"/>
</dbReference>
<evidence type="ECO:0000256" key="3">
    <source>
        <dbReference type="ARBA" id="ARBA00022448"/>
    </source>
</evidence>
<dbReference type="InterPro" id="IPR035906">
    <property type="entry name" value="MetI-like_sf"/>
</dbReference>
<accession>A0A225NDM2</accession>
<keyword evidence="5 8" id="KW-0812">Transmembrane</keyword>
<evidence type="ECO:0000256" key="4">
    <source>
        <dbReference type="ARBA" id="ARBA00022475"/>
    </source>
</evidence>
<evidence type="ECO:0000256" key="7">
    <source>
        <dbReference type="ARBA" id="ARBA00023136"/>
    </source>
</evidence>
<dbReference type="CDD" id="cd06261">
    <property type="entry name" value="TM_PBP2"/>
    <property type="match status" value="1"/>
</dbReference>
<evidence type="ECO:0000256" key="2">
    <source>
        <dbReference type="ARBA" id="ARBA00007069"/>
    </source>
</evidence>
<keyword evidence="3 8" id="KW-0813">Transport</keyword>
<feature type="domain" description="ABC transmembrane type-1" evidence="9">
    <location>
        <begin position="66"/>
        <end position="272"/>
    </location>
</feature>
<keyword evidence="6 8" id="KW-1133">Transmembrane helix</keyword>
<evidence type="ECO:0000259" key="9">
    <source>
        <dbReference type="PROSITE" id="PS50928"/>
    </source>
</evidence>
<dbReference type="Gene3D" id="1.10.3720.10">
    <property type="entry name" value="MetI-like"/>
    <property type="match status" value="1"/>
</dbReference>
<comment type="caution">
    <text evidence="10">The sequence shown here is derived from an EMBL/GenBank/DDBJ whole genome shotgun (WGS) entry which is preliminary data.</text>
</comment>
<dbReference type="SUPFAM" id="SSF161098">
    <property type="entry name" value="MetI-like"/>
    <property type="match status" value="1"/>
</dbReference>
<dbReference type="EMBL" id="AQQR01000022">
    <property type="protein sequence ID" value="OWU68360.1"/>
    <property type="molecule type" value="Genomic_DNA"/>
</dbReference>
<evidence type="ECO:0000313" key="11">
    <source>
        <dbReference type="Proteomes" id="UP000215377"/>
    </source>
</evidence>
<feature type="transmembrane region" description="Helical" evidence="8">
    <location>
        <begin position="151"/>
        <end position="174"/>
    </location>
</feature>
<feature type="transmembrane region" description="Helical" evidence="8">
    <location>
        <begin position="70"/>
        <end position="93"/>
    </location>
</feature>
<dbReference type="InterPro" id="IPR000515">
    <property type="entry name" value="MetI-like"/>
</dbReference>
<gene>
    <name evidence="10" type="ORF">ATO3_24610</name>
</gene>
<evidence type="ECO:0000313" key="10">
    <source>
        <dbReference type="EMBL" id="OWU68360.1"/>
    </source>
</evidence>
<dbReference type="GO" id="GO:0005886">
    <property type="term" value="C:plasma membrane"/>
    <property type="evidence" value="ECO:0007669"/>
    <property type="project" value="UniProtKB-SubCell"/>
</dbReference>
<feature type="transmembrane region" description="Helical" evidence="8">
    <location>
        <begin position="253"/>
        <end position="275"/>
    </location>
</feature>
<keyword evidence="4" id="KW-1003">Cell membrane</keyword>
<sequence>MLTRRSAGLLVAPAVILTVGVFVAPFLLLLAMSIWSQPPGSLILDPTPTMENYVRIAGDGYYIRGLLRTLWLSLSTTAIAALLALPLSWWIVLRAGRFRGLMLTLVLIPMVCGALLPTLGLMNLLGPLGVINGTLKSLGLIDRSWKMLGNQTGILIGLVHAFLPLMVLPLVSALDRLPADVESAAMSLGANRRKVWRRVILPLAAPGLIAGSALVFCAALTSFVTPLILGQGKVATFATMAYQQASLVLDWPFASALAVVMLVILALIGAGAWGAQRWAADTP</sequence>
<evidence type="ECO:0000256" key="5">
    <source>
        <dbReference type="ARBA" id="ARBA00022692"/>
    </source>
</evidence>
<reference evidence="10 11" key="1">
    <citation type="submission" date="2013-04" db="EMBL/GenBank/DDBJ databases">
        <title>Oceanicola sp. 22II1-22F33 Genome Sequencing.</title>
        <authorList>
            <person name="Lai Q."/>
            <person name="Li G."/>
            <person name="Shao Z."/>
        </authorList>
    </citation>
    <scope>NUCLEOTIDE SEQUENCE [LARGE SCALE GENOMIC DNA]</scope>
    <source>
        <strain evidence="10 11">22II1-22F33</strain>
    </source>
</reference>
<evidence type="ECO:0000256" key="1">
    <source>
        <dbReference type="ARBA" id="ARBA00004651"/>
    </source>
</evidence>
<feature type="transmembrane region" description="Helical" evidence="8">
    <location>
        <begin position="7"/>
        <end position="35"/>
    </location>
</feature>
<comment type="subcellular location">
    <subcellularLocation>
        <location evidence="1 8">Cell membrane</location>
        <topology evidence="1 8">Multi-pass membrane protein</topology>
    </subcellularLocation>
</comment>
<feature type="transmembrane region" description="Helical" evidence="8">
    <location>
        <begin position="195"/>
        <end position="224"/>
    </location>
</feature>
<dbReference type="PANTHER" id="PTHR42929:SF5">
    <property type="entry name" value="ABC TRANSPORTER PERMEASE PROTEIN"/>
    <property type="match status" value="1"/>
</dbReference>
<dbReference type="Proteomes" id="UP000215377">
    <property type="component" value="Unassembled WGS sequence"/>
</dbReference>
<dbReference type="GO" id="GO:0055085">
    <property type="term" value="P:transmembrane transport"/>
    <property type="evidence" value="ECO:0007669"/>
    <property type="project" value="InterPro"/>
</dbReference>
<feature type="transmembrane region" description="Helical" evidence="8">
    <location>
        <begin position="105"/>
        <end position="131"/>
    </location>
</feature>